<dbReference type="Proteomes" id="UP000469452">
    <property type="component" value="Unassembled WGS sequence"/>
</dbReference>
<evidence type="ECO:0000313" key="2">
    <source>
        <dbReference type="Proteomes" id="UP000469452"/>
    </source>
</evidence>
<comment type="caution">
    <text evidence="1">The sequence shown here is derived from an EMBL/GenBank/DDBJ whole genome shotgun (WGS) entry which is preliminary data.</text>
</comment>
<reference evidence="1 2" key="1">
    <citation type="submission" date="2019-06" db="EMBL/GenBank/DDBJ databases">
        <title>Genomics analysis of Aphanomyces spp. identifies a new class of oomycete effector associated with host adaptation.</title>
        <authorList>
            <person name="Gaulin E."/>
        </authorList>
    </citation>
    <scope>NUCLEOTIDE SEQUENCE [LARGE SCALE GENOMIC DNA]</scope>
    <source>
        <strain evidence="1 2">E</strain>
    </source>
</reference>
<gene>
    <name evidence="1" type="ORF">AaE_011563</name>
</gene>
<accession>A0A6A4ZQL8</accession>
<dbReference type="VEuPathDB" id="FungiDB:H257_16667"/>
<sequence length="281" mass="31010">DDGIEASGDQSDYFEEYDANEIDADSASHSSSNDDSLRDIPDQNRYFARRQKYMASYTTKLQQLLACMARFFGPDLEGTVCAVQGCLSPSEARCMTCRKGHMPSTFCYHHVGVHTRLATGHIVEGFDGRLPPVDKVVFCCTGISRPVIISVYTMGGIEKLSLRGYHAHPVGDQLVELGLMPNQLENPTHAFSIQLMEHTIAFRSKGVTYQTIFDVFLGNFSTNIKDVAYRQFIDASRQFAAVPYLLRRGEFVVKADELFPKPVCPACTGDGSTSAGPIIAV</sequence>
<organism evidence="1 2">
    <name type="scientific">Aphanomyces astaci</name>
    <name type="common">Crayfish plague agent</name>
    <dbReference type="NCBI Taxonomy" id="112090"/>
    <lineage>
        <taxon>Eukaryota</taxon>
        <taxon>Sar</taxon>
        <taxon>Stramenopiles</taxon>
        <taxon>Oomycota</taxon>
        <taxon>Saprolegniomycetes</taxon>
        <taxon>Saprolegniales</taxon>
        <taxon>Verrucalvaceae</taxon>
        <taxon>Aphanomyces</taxon>
    </lineage>
</organism>
<name>A0A6A4ZQL8_APHAT</name>
<feature type="non-terminal residue" evidence="1">
    <location>
        <position position="1"/>
    </location>
</feature>
<evidence type="ECO:0000313" key="1">
    <source>
        <dbReference type="EMBL" id="KAF0714472.1"/>
    </source>
</evidence>
<dbReference type="EMBL" id="VJMI01017256">
    <property type="protein sequence ID" value="KAF0714472.1"/>
    <property type="molecule type" value="Genomic_DNA"/>
</dbReference>
<dbReference type="AlphaFoldDB" id="A0A6A4ZQL8"/>
<protein>
    <submittedName>
        <fullName evidence="1">Uncharacterized protein</fullName>
    </submittedName>
</protein>
<proteinExistence type="predicted"/>